<dbReference type="Proteomes" id="UP000590811">
    <property type="component" value="Unassembled WGS sequence"/>
</dbReference>
<evidence type="ECO:0000256" key="1">
    <source>
        <dbReference type="SAM" id="Phobius"/>
    </source>
</evidence>
<feature type="transmembrane region" description="Helical" evidence="1">
    <location>
        <begin position="31"/>
        <end position="49"/>
    </location>
</feature>
<feature type="transmembrane region" description="Helical" evidence="1">
    <location>
        <begin position="61"/>
        <end position="78"/>
    </location>
</feature>
<evidence type="ECO:0000313" key="2">
    <source>
        <dbReference type="EMBL" id="MBB2988051.1"/>
    </source>
</evidence>
<feature type="transmembrane region" description="Helical" evidence="1">
    <location>
        <begin position="157"/>
        <end position="178"/>
    </location>
</feature>
<dbReference type="OrthoDB" id="1145132at2"/>
<evidence type="ECO:0000313" key="4">
    <source>
        <dbReference type="Proteomes" id="UP000278440"/>
    </source>
</evidence>
<reference evidence="3 4" key="1">
    <citation type="submission" date="2018-10" db="EMBL/GenBank/DDBJ databases">
        <title>Sequencing the genomes of 1000 actinobacteria strains.</title>
        <authorList>
            <person name="Klenk H.-P."/>
        </authorList>
    </citation>
    <scope>NUCLEOTIDE SEQUENCE [LARGE SCALE GENOMIC DNA]</scope>
    <source>
        <strain evidence="3 4">DSM 44267</strain>
    </source>
</reference>
<accession>A0A495Y4V4</accession>
<keyword evidence="1" id="KW-0472">Membrane</keyword>
<keyword evidence="4" id="KW-1185">Reference proteome</keyword>
<proteinExistence type="predicted"/>
<organism evidence="3 4">
    <name type="scientific">Terracoccus luteus</name>
    <dbReference type="NCBI Taxonomy" id="53356"/>
    <lineage>
        <taxon>Bacteria</taxon>
        <taxon>Bacillati</taxon>
        <taxon>Actinomycetota</taxon>
        <taxon>Actinomycetes</taxon>
        <taxon>Micrococcales</taxon>
        <taxon>Intrasporangiaceae</taxon>
        <taxon>Terracoccus</taxon>
    </lineage>
</organism>
<dbReference type="Proteomes" id="UP000278440">
    <property type="component" value="Unassembled WGS sequence"/>
</dbReference>
<dbReference type="RefSeq" id="WP_121034919.1">
    <property type="nucleotide sequence ID" value="NZ_JACHVT010000007.1"/>
</dbReference>
<gene>
    <name evidence="3" type="ORF">DFJ68_3637</name>
    <name evidence="2" type="ORF">FHW14_003240</name>
</gene>
<feature type="transmembrane region" description="Helical" evidence="1">
    <location>
        <begin position="90"/>
        <end position="107"/>
    </location>
</feature>
<feature type="transmembrane region" description="Helical" evidence="1">
    <location>
        <begin position="184"/>
        <end position="205"/>
    </location>
</feature>
<keyword evidence="1" id="KW-0812">Transmembrane</keyword>
<dbReference type="AlphaFoldDB" id="A0A495Y4V4"/>
<evidence type="ECO:0000313" key="3">
    <source>
        <dbReference type="EMBL" id="RKT80158.1"/>
    </source>
</evidence>
<feature type="transmembrane region" description="Helical" evidence="1">
    <location>
        <begin position="113"/>
        <end position="136"/>
    </location>
</feature>
<dbReference type="EMBL" id="JACHVT010000007">
    <property type="protein sequence ID" value="MBB2988051.1"/>
    <property type="molecule type" value="Genomic_DNA"/>
</dbReference>
<name>A0A495Y4V4_9MICO</name>
<reference evidence="2 5" key="2">
    <citation type="submission" date="2020-08" db="EMBL/GenBank/DDBJ databases">
        <title>Genomic Encyclopedia of Type Strains, Phase IV (KMG-V): Genome sequencing to study the core and pangenomes of soil and plant-associated prokaryotes.</title>
        <authorList>
            <person name="Whitman W."/>
        </authorList>
    </citation>
    <scope>NUCLEOTIDE SEQUENCE [LARGE SCALE GENOMIC DNA]</scope>
    <source>
        <strain evidence="2 5">B3ACCR2</strain>
    </source>
</reference>
<evidence type="ECO:0000313" key="5">
    <source>
        <dbReference type="Proteomes" id="UP000590811"/>
    </source>
</evidence>
<keyword evidence="1" id="KW-1133">Transmembrane helix</keyword>
<feature type="transmembrane region" description="Helical" evidence="1">
    <location>
        <begin position="6"/>
        <end position="24"/>
    </location>
</feature>
<protein>
    <submittedName>
        <fullName evidence="3">ZIP family zinc transporter</fullName>
    </submittedName>
</protein>
<sequence length="235" mass="22961">MVEAVVWGVVAALSLVIGAVLGVARSWRDGLVGGVLAFGAGALISSVAFELAQEGLQKGGPVPVAVGLALGAVTFFVADRAVERIGGRSGGGASGLPLALGALLDGIPEQAVLGIGLAAGEGVSVALLVAIFVSNLPEGIGSASDMRAGGKSRRQIVLIWVAVAVVCALATLGGYALADVAGGSLKAGIDGFAAGALLVMLVDSMVPEARRKAGRRAGLVTVLGFAVAAGLSNLT</sequence>
<dbReference type="EMBL" id="RBXT01000001">
    <property type="protein sequence ID" value="RKT80158.1"/>
    <property type="molecule type" value="Genomic_DNA"/>
</dbReference>
<comment type="caution">
    <text evidence="3">The sequence shown here is derived from an EMBL/GenBank/DDBJ whole genome shotgun (WGS) entry which is preliminary data.</text>
</comment>